<dbReference type="Pfam" id="PF00248">
    <property type="entry name" value="Aldo_ket_red"/>
    <property type="match status" value="1"/>
</dbReference>
<dbReference type="EMBL" id="CAKOGP040000335">
    <property type="protein sequence ID" value="CAJ1934390.1"/>
    <property type="molecule type" value="Genomic_DNA"/>
</dbReference>
<evidence type="ECO:0000313" key="2">
    <source>
        <dbReference type="EMBL" id="CAJ1934390.1"/>
    </source>
</evidence>
<dbReference type="PANTHER" id="PTHR42686">
    <property type="entry name" value="GH17980P-RELATED"/>
    <property type="match status" value="1"/>
</dbReference>
<gene>
    <name evidence="2" type="ORF">CYCCA115_LOCUS3732</name>
</gene>
<organism evidence="2 3">
    <name type="scientific">Cylindrotheca closterium</name>
    <dbReference type="NCBI Taxonomy" id="2856"/>
    <lineage>
        <taxon>Eukaryota</taxon>
        <taxon>Sar</taxon>
        <taxon>Stramenopiles</taxon>
        <taxon>Ochrophyta</taxon>
        <taxon>Bacillariophyta</taxon>
        <taxon>Bacillariophyceae</taxon>
        <taxon>Bacillariophycidae</taxon>
        <taxon>Bacillariales</taxon>
        <taxon>Bacillariaceae</taxon>
        <taxon>Cylindrotheca</taxon>
    </lineage>
</organism>
<name>A0AAD2CIW0_9STRA</name>
<keyword evidence="3" id="KW-1185">Reference proteome</keyword>
<accession>A0AAD2CIW0</accession>
<dbReference type="GO" id="GO:0005829">
    <property type="term" value="C:cytosol"/>
    <property type="evidence" value="ECO:0007669"/>
    <property type="project" value="TreeGrafter"/>
</dbReference>
<sequence>MEPIPRRPYGTSLPNGNNERLAKEVSIVGLGCSSFSHFFDAESSSISLDTLDKTNPIVQGWIKTIHFAVVETGINLLDTAPWYGHGTSEMVIGWAMEGLLEEKKDTTSSDKTVISRTKIPRNQIVLNTKLGRYEANPSEQFDFSRAMTLKSAQRSLERMQCAYIDVLQLHDPEFAPTLQILLEETIPAMMECQKKGWCRALGLTGFPLPVQYQIFQASLETFGTNVWDQALTYGHFNLHDSSLLYLPMSQQNLKGMEMLESSSSSSIPSFRNVLVEQHSMGVLAAAPLSMGLFTPHEPPEWHPADPPLQQACKAAKVICEQHNVNIASLAILYAISHPDIPCTLLGMKSIEQVQAAASLAGRLKQANMTNSTQDHQTILKAILTRDELTALEKIQDRNNGPFAGNEHWSWDGVEGAIEFWSTLGIKMDVWQQRQL</sequence>
<proteinExistence type="predicted"/>
<dbReference type="Gene3D" id="3.20.20.100">
    <property type="entry name" value="NADP-dependent oxidoreductase domain"/>
    <property type="match status" value="1"/>
</dbReference>
<evidence type="ECO:0000259" key="1">
    <source>
        <dbReference type="Pfam" id="PF00248"/>
    </source>
</evidence>
<evidence type="ECO:0000313" key="3">
    <source>
        <dbReference type="Proteomes" id="UP001295423"/>
    </source>
</evidence>
<dbReference type="GO" id="GO:0016491">
    <property type="term" value="F:oxidoreductase activity"/>
    <property type="evidence" value="ECO:0007669"/>
    <property type="project" value="InterPro"/>
</dbReference>
<dbReference type="SUPFAM" id="SSF51430">
    <property type="entry name" value="NAD(P)-linked oxidoreductase"/>
    <property type="match status" value="1"/>
</dbReference>
<comment type="caution">
    <text evidence="2">The sequence shown here is derived from an EMBL/GenBank/DDBJ whole genome shotgun (WGS) entry which is preliminary data.</text>
</comment>
<dbReference type="Proteomes" id="UP001295423">
    <property type="component" value="Unassembled WGS sequence"/>
</dbReference>
<protein>
    <recommendedName>
        <fullName evidence="1">NADP-dependent oxidoreductase domain-containing protein</fullName>
    </recommendedName>
</protein>
<dbReference type="InterPro" id="IPR036812">
    <property type="entry name" value="NAD(P)_OxRdtase_dom_sf"/>
</dbReference>
<dbReference type="InterPro" id="IPR020471">
    <property type="entry name" value="AKR"/>
</dbReference>
<feature type="domain" description="NADP-dependent oxidoreductase" evidence="1">
    <location>
        <begin position="62"/>
        <end position="358"/>
    </location>
</feature>
<reference evidence="2" key="1">
    <citation type="submission" date="2023-08" db="EMBL/GenBank/DDBJ databases">
        <authorList>
            <person name="Audoor S."/>
            <person name="Bilcke G."/>
        </authorList>
    </citation>
    <scope>NUCLEOTIDE SEQUENCE</scope>
</reference>
<dbReference type="PANTHER" id="PTHR42686:SF1">
    <property type="entry name" value="GH17980P-RELATED"/>
    <property type="match status" value="1"/>
</dbReference>
<dbReference type="AlphaFoldDB" id="A0AAD2CIW0"/>
<dbReference type="InterPro" id="IPR023210">
    <property type="entry name" value="NADP_OxRdtase_dom"/>
</dbReference>